<evidence type="ECO:0000256" key="3">
    <source>
        <dbReference type="ARBA" id="ARBA00022553"/>
    </source>
</evidence>
<dbReference type="InterPro" id="IPR046342">
    <property type="entry name" value="CBS_dom_sf"/>
</dbReference>
<feature type="domain" description="Response regulatory" evidence="10">
    <location>
        <begin position="650"/>
        <end position="763"/>
    </location>
</feature>
<dbReference type="InterPro" id="IPR005467">
    <property type="entry name" value="His_kinase_dom"/>
</dbReference>
<dbReference type="SUPFAM" id="SSF52172">
    <property type="entry name" value="CheY-like"/>
    <property type="match status" value="1"/>
</dbReference>
<evidence type="ECO:0000313" key="11">
    <source>
        <dbReference type="EMBL" id="MBW4658740.1"/>
    </source>
</evidence>
<comment type="caution">
    <text evidence="11">The sequence shown here is derived from an EMBL/GenBank/DDBJ whole genome shotgun (WGS) entry which is preliminary data.</text>
</comment>
<keyword evidence="5" id="KW-0418">Kinase</keyword>
<evidence type="ECO:0000256" key="7">
    <source>
        <dbReference type="PROSITE-ProRule" id="PRU00169"/>
    </source>
</evidence>
<evidence type="ECO:0000256" key="6">
    <source>
        <dbReference type="ARBA" id="ARBA00023012"/>
    </source>
</evidence>
<dbReference type="EMBL" id="JAHHHD010000007">
    <property type="protein sequence ID" value="MBW4658740.1"/>
    <property type="molecule type" value="Genomic_DNA"/>
</dbReference>
<feature type="domain" description="Histidine kinase" evidence="9">
    <location>
        <begin position="382"/>
        <end position="611"/>
    </location>
</feature>
<dbReference type="InterPro" id="IPR003661">
    <property type="entry name" value="HisK_dim/P_dom"/>
</dbReference>
<dbReference type="InterPro" id="IPR011006">
    <property type="entry name" value="CheY-like_superfamily"/>
</dbReference>
<dbReference type="GO" id="GO:0000155">
    <property type="term" value="F:phosphorelay sensor kinase activity"/>
    <property type="evidence" value="ECO:0007669"/>
    <property type="project" value="InterPro"/>
</dbReference>
<dbReference type="InterPro" id="IPR003594">
    <property type="entry name" value="HATPase_dom"/>
</dbReference>
<dbReference type="GO" id="GO:0009927">
    <property type="term" value="F:histidine phosphotransfer kinase activity"/>
    <property type="evidence" value="ECO:0007669"/>
    <property type="project" value="TreeGrafter"/>
</dbReference>
<dbReference type="Proteomes" id="UP000757435">
    <property type="component" value="Unassembled WGS sequence"/>
</dbReference>
<dbReference type="CDD" id="cd00156">
    <property type="entry name" value="REC"/>
    <property type="match status" value="1"/>
</dbReference>
<dbReference type="Pfam" id="PF02518">
    <property type="entry name" value="HATPase_c"/>
    <property type="match status" value="1"/>
</dbReference>
<keyword evidence="6" id="KW-0902">Two-component regulatory system</keyword>
<dbReference type="AlphaFoldDB" id="A0A951QBI2"/>
<name>A0A951QBI2_9CYAN</name>
<dbReference type="PROSITE" id="PS50109">
    <property type="entry name" value="HIS_KIN"/>
    <property type="match status" value="1"/>
</dbReference>
<feature type="region of interest" description="Disordered" evidence="8">
    <location>
        <begin position="606"/>
        <end position="640"/>
    </location>
</feature>
<evidence type="ECO:0000256" key="5">
    <source>
        <dbReference type="ARBA" id="ARBA00022777"/>
    </source>
</evidence>
<dbReference type="PROSITE" id="PS50110">
    <property type="entry name" value="RESPONSE_REGULATORY"/>
    <property type="match status" value="1"/>
</dbReference>
<comment type="catalytic activity">
    <reaction evidence="1">
        <text>ATP + protein L-histidine = ADP + protein N-phospho-L-histidine.</text>
        <dbReference type="EC" id="2.7.13.3"/>
    </reaction>
</comment>
<evidence type="ECO:0000256" key="4">
    <source>
        <dbReference type="ARBA" id="ARBA00022679"/>
    </source>
</evidence>
<dbReference type="Pfam" id="PF00072">
    <property type="entry name" value="Response_reg"/>
    <property type="match status" value="1"/>
</dbReference>
<dbReference type="PANTHER" id="PTHR43047">
    <property type="entry name" value="TWO-COMPONENT HISTIDINE PROTEIN KINASE"/>
    <property type="match status" value="1"/>
</dbReference>
<dbReference type="SMART" id="SM00387">
    <property type="entry name" value="HATPase_c"/>
    <property type="match status" value="1"/>
</dbReference>
<dbReference type="GO" id="GO:0005886">
    <property type="term" value="C:plasma membrane"/>
    <property type="evidence" value="ECO:0007669"/>
    <property type="project" value="TreeGrafter"/>
</dbReference>
<comment type="caution">
    <text evidence="7">Lacks conserved residue(s) required for the propagation of feature annotation.</text>
</comment>
<reference evidence="11" key="1">
    <citation type="submission" date="2021-05" db="EMBL/GenBank/DDBJ databases">
        <authorList>
            <person name="Pietrasiak N."/>
            <person name="Ward R."/>
            <person name="Stajich J.E."/>
            <person name="Kurbessoian T."/>
        </authorList>
    </citation>
    <scope>NUCLEOTIDE SEQUENCE</scope>
    <source>
        <strain evidence="11">UHER 2000/2452</strain>
    </source>
</reference>
<dbReference type="PRINTS" id="PR00344">
    <property type="entry name" value="BCTRLSENSOR"/>
</dbReference>
<dbReference type="InterPro" id="IPR004358">
    <property type="entry name" value="Sig_transdc_His_kin-like_C"/>
</dbReference>
<gene>
    <name evidence="11" type="ORF">KME15_08700</name>
</gene>
<dbReference type="CDD" id="cd16922">
    <property type="entry name" value="HATPase_EvgS-ArcB-TorS-like"/>
    <property type="match status" value="1"/>
</dbReference>
<sequence>MDILSLRDFLIDVPACAETESLSQVWQTFLQTSCSQIVVTDRLHVALGVLSLHRFMPYISQSAGDQISTESLLNQMKTEGQTLLEPIASLSIDSTLQQLQPYLDTAAQQNWVLVDHQGQYVGLLDRLALLQRLTTDLSWVIPPNPVVQPATSVQPDSSSVPLLDPLVDLLERLPIPLMLQTSTGRIITQNLVWRRQVGGLQDPGQIRQEAALLLETIAPLEQYTAVSRYSALDAALAQQQVDSAQLPEFYTGSWDHASSLLEGSRYDGACRLSAEPGACVCTCPMKDGQDQVWQFVKISMGTVPASSLHLSEMPSLEVPSLFKLATLNFHPDPEWRSLMQTESLWLVLAQDMTEQHQVAKELTAKNADLVQLNRLKDEFLACVSHELKTPLTAVLGLSSLLKEQMLGKLNDRQSRYAQLIHQSSRHLVLIVNNILDLTQIETGQLDLSFHSVEIEAVCVRAYDQAQQNYKTEASSKAEGDQSTTLQFDLKIQPGLEHLVADEMRLRQMLTNLLSNAIKFTPVGDIGLRVEAWEGWIAFTVWDTGIGIPADKQHLIFQKFQQLENPLTRRFDGTGLGLVLTQRLARMHGGDVTFISQENRGSEFTLLLPPSPPQMRSHPSEGNRERSTEHSPAQSFKEVPAPLTTTSNNHLVLIVEADSHAIESLTHHLTDLGYRVAIARSGTEALEKARRLQPCAIFLNPILPLLSGWDLLTLLKADDATRQIPTVVTAIRLEKNLAYQNGADGFLSLPVQVAALEHCLERSIRPQEVKALRSLTVLHLREQTSEWGATSDITQLLHPYQYRVLEVDDLEQADLLARVWQPDVMLIDGGLANPLACMKQLSQSAFLAALPLVTMTPEITQAANQVAGLAIFPCFAAAQSEAAIASEESHVMSEAENSMRHHSQDSTLLQVIQIAAGIQWKPNILVADFSILEAEWLNSGGEDGTSDRANPSANPSGLQALTQYINTAGFRSTIGSSWRSILRQLQHQSVDLMLLYVHGTEPHPLFARISQDLQQLSIKPFTLIWHCNAYPATASGAAEEFNERWGAIASQILPPCVAMSDLLAEINHVLAKQENVVRIKREKR</sequence>
<keyword evidence="4" id="KW-0808">Transferase</keyword>
<dbReference type="SUPFAM" id="SSF54631">
    <property type="entry name" value="CBS-domain pair"/>
    <property type="match status" value="1"/>
</dbReference>
<protein>
    <recommendedName>
        <fullName evidence="2">histidine kinase</fullName>
        <ecNumber evidence="2">2.7.13.3</ecNumber>
    </recommendedName>
</protein>
<dbReference type="SMART" id="SM00448">
    <property type="entry name" value="REC"/>
    <property type="match status" value="1"/>
</dbReference>
<dbReference type="SUPFAM" id="SSF55874">
    <property type="entry name" value="ATPase domain of HSP90 chaperone/DNA topoisomerase II/histidine kinase"/>
    <property type="match status" value="1"/>
</dbReference>
<dbReference type="Gene3D" id="1.10.287.130">
    <property type="match status" value="1"/>
</dbReference>
<accession>A0A951QBI2</accession>
<evidence type="ECO:0000259" key="10">
    <source>
        <dbReference type="PROSITE" id="PS50110"/>
    </source>
</evidence>
<reference evidence="11" key="2">
    <citation type="journal article" date="2022" name="Microbiol. Resour. Announc.">
        <title>Metagenome Sequencing to Explore Phylogenomics of Terrestrial Cyanobacteria.</title>
        <authorList>
            <person name="Ward R.D."/>
            <person name="Stajich J.E."/>
            <person name="Johansen J.R."/>
            <person name="Huntemann M."/>
            <person name="Clum A."/>
            <person name="Foster B."/>
            <person name="Foster B."/>
            <person name="Roux S."/>
            <person name="Palaniappan K."/>
            <person name="Varghese N."/>
            <person name="Mukherjee S."/>
            <person name="Reddy T.B.K."/>
            <person name="Daum C."/>
            <person name="Copeland A."/>
            <person name="Chen I.A."/>
            <person name="Ivanova N.N."/>
            <person name="Kyrpides N.C."/>
            <person name="Shapiro N."/>
            <person name="Eloe-Fadrosh E.A."/>
            <person name="Pietrasiak N."/>
        </authorList>
    </citation>
    <scope>NUCLEOTIDE SEQUENCE</scope>
    <source>
        <strain evidence="11">UHER 2000/2452</strain>
    </source>
</reference>
<evidence type="ECO:0000313" key="12">
    <source>
        <dbReference type="Proteomes" id="UP000757435"/>
    </source>
</evidence>
<dbReference type="InterPro" id="IPR036890">
    <property type="entry name" value="HATPase_C_sf"/>
</dbReference>
<dbReference type="Gene3D" id="3.30.565.10">
    <property type="entry name" value="Histidine kinase-like ATPase, C-terminal domain"/>
    <property type="match status" value="1"/>
</dbReference>
<proteinExistence type="predicted"/>
<keyword evidence="3" id="KW-0597">Phosphoprotein</keyword>
<dbReference type="Gene3D" id="3.40.50.2300">
    <property type="match status" value="1"/>
</dbReference>
<dbReference type="InterPro" id="IPR036097">
    <property type="entry name" value="HisK_dim/P_sf"/>
</dbReference>
<dbReference type="PANTHER" id="PTHR43047:SF63">
    <property type="entry name" value="HISTIDINE KINASE"/>
    <property type="match status" value="1"/>
</dbReference>
<dbReference type="EC" id="2.7.13.3" evidence="2"/>
<evidence type="ECO:0000256" key="2">
    <source>
        <dbReference type="ARBA" id="ARBA00012438"/>
    </source>
</evidence>
<organism evidence="11 12">
    <name type="scientific">Drouetiella hepatica Uher 2000/2452</name>
    <dbReference type="NCBI Taxonomy" id="904376"/>
    <lineage>
        <taxon>Bacteria</taxon>
        <taxon>Bacillati</taxon>
        <taxon>Cyanobacteriota</taxon>
        <taxon>Cyanophyceae</taxon>
        <taxon>Oculatellales</taxon>
        <taxon>Oculatellaceae</taxon>
        <taxon>Drouetiella</taxon>
    </lineage>
</organism>
<dbReference type="SUPFAM" id="SSF47384">
    <property type="entry name" value="Homodimeric domain of signal transducing histidine kinase"/>
    <property type="match status" value="1"/>
</dbReference>
<evidence type="ECO:0000256" key="8">
    <source>
        <dbReference type="SAM" id="MobiDB-lite"/>
    </source>
</evidence>
<feature type="compositionally biased region" description="Basic and acidic residues" evidence="8">
    <location>
        <begin position="617"/>
        <end position="628"/>
    </location>
</feature>
<evidence type="ECO:0000259" key="9">
    <source>
        <dbReference type="PROSITE" id="PS50109"/>
    </source>
</evidence>
<dbReference type="CDD" id="cd00082">
    <property type="entry name" value="HisKA"/>
    <property type="match status" value="1"/>
</dbReference>
<dbReference type="InterPro" id="IPR001789">
    <property type="entry name" value="Sig_transdc_resp-reg_receiver"/>
</dbReference>
<dbReference type="Pfam" id="PF00512">
    <property type="entry name" value="HisKA"/>
    <property type="match status" value="1"/>
</dbReference>
<evidence type="ECO:0000256" key="1">
    <source>
        <dbReference type="ARBA" id="ARBA00000085"/>
    </source>
</evidence>
<dbReference type="SMART" id="SM00388">
    <property type="entry name" value="HisKA"/>
    <property type="match status" value="1"/>
</dbReference>